<keyword evidence="4" id="KW-0547">Nucleotide-binding</keyword>
<evidence type="ECO:0000313" key="10">
    <source>
        <dbReference type="EMBL" id="HIU61512.1"/>
    </source>
</evidence>
<dbReference type="InterPro" id="IPR005218">
    <property type="entry name" value="Diacylglycerol/lipid_kinase"/>
</dbReference>
<dbReference type="NCBIfam" id="TIGR00147">
    <property type="entry name" value="YegS/Rv2252/BmrU family lipid kinase"/>
    <property type="match status" value="1"/>
</dbReference>
<dbReference type="EMBL" id="DVNE01000024">
    <property type="protein sequence ID" value="HIU61512.1"/>
    <property type="molecule type" value="Genomic_DNA"/>
</dbReference>
<protein>
    <submittedName>
        <fullName evidence="10">Diacylglycerol kinase family lipid kinase</fullName>
    </submittedName>
</protein>
<keyword evidence="7" id="KW-0444">Lipid biosynthesis</keyword>
<evidence type="ECO:0000256" key="6">
    <source>
        <dbReference type="ARBA" id="ARBA00022840"/>
    </source>
</evidence>
<keyword evidence="3" id="KW-0808">Transferase</keyword>
<comment type="caution">
    <text evidence="10">The sequence shown here is derived from an EMBL/GenBank/DDBJ whole genome shotgun (WGS) entry which is preliminary data.</text>
</comment>
<sequence length="289" mass="31683">MVYEIIVNASRTTEKQIKIATDVFLQAGRIFRVHRTEGKGHAKKIAAELTSSGKECALVVMGGDGTLHEVLNGIQDFEHCSLGIIPSGTGNDFAETAGIPKDIKRAAQIIAFRAPRAIDYIQLNSGLKSLNAVGMGIDVDVLKRAYSKGGGKSKYLSALIYCLKHFKSYDFTVEYEGKREKHFGMIAALGNGRQIGGGIKLFPDAKIDDGFMDLIIVDYVSRFKMVFAFLKLMVGKVNAIKEVTALKVKSARFETDNPCTIQAEGELYDGEDFDAHIVEGGLKFYLPED</sequence>
<keyword evidence="8" id="KW-1208">Phospholipid metabolism</keyword>
<keyword evidence="6" id="KW-0067">ATP-binding</keyword>
<evidence type="ECO:0000256" key="3">
    <source>
        <dbReference type="ARBA" id="ARBA00022679"/>
    </source>
</evidence>
<dbReference type="InterPro" id="IPR045540">
    <property type="entry name" value="YegS/DAGK_C"/>
</dbReference>
<dbReference type="Pfam" id="PF00781">
    <property type="entry name" value="DAGK_cat"/>
    <property type="match status" value="1"/>
</dbReference>
<dbReference type="Proteomes" id="UP000824110">
    <property type="component" value="Unassembled WGS sequence"/>
</dbReference>
<evidence type="ECO:0000256" key="8">
    <source>
        <dbReference type="ARBA" id="ARBA00023264"/>
    </source>
</evidence>
<dbReference type="AlphaFoldDB" id="A0A9D1MJZ4"/>
<evidence type="ECO:0000256" key="2">
    <source>
        <dbReference type="ARBA" id="ARBA00005983"/>
    </source>
</evidence>
<dbReference type="GO" id="GO:0008654">
    <property type="term" value="P:phospholipid biosynthetic process"/>
    <property type="evidence" value="ECO:0007669"/>
    <property type="project" value="UniProtKB-KW"/>
</dbReference>
<reference evidence="10" key="1">
    <citation type="submission" date="2020-10" db="EMBL/GenBank/DDBJ databases">
        <authorList>
            <person name="Gilroy R."/>
        </authorList>
    </citation>
    <scope>NUCLEOTIDE SEQUENCE</scope>
    <source>
        <strain evidence="10">CHK195-12923</strain>
    </source>
</reference>
<comment type="similarity">
    <text evidence="2">Belongs to the diacylglycerol/lipid kinase family.</text>
</comment>
<dbReference type="GO" id="GO:0005524">
    <property type="term" value="F:ATP binding"/>
    <property type="evidence" value="ECO:0007669"/>
    <property type="project" value="UniProtKB-KW"/>
</dbReference>
<evidence type="ECO:0000256" key="7">
    <source>
        <dbReference type="ARBA" id="ARBA00023209"/>
    </source>
</evidence>
<keyword evidence="7" id="KW-0443">Lipid metabolism</keyword>
<keyword evidence="5 10" id="KW-0418">Kinase</keyword>
<comment type="cofactor">
    <cofactor evidence="1">
        <name>Mg(2+)</name>
        <dbReference type="ChEBI" id="CHEBI:18420"/>
    </cofactor>
</comment>
<name>A0A9D1MJZ4_9FIRM</name>
<dbReference type="GO" id="GO:0016301">
    <property type="term" value="F:kinase activity"/>
    <property type="evidence" value="ECO:0007669"/>
    <property type="project" value="UniProtKB-KW"/>
</dbReference>
<dbReference type="Pfam" id="PF19279">
    <property type="entry name" value="YegS_C"/>
    <property type="match status" value="1"/>
</dbReference>
<keyword evidence="7" id="KW-0594">Phospholipid biosynthesis</keyword>
<proteinExistence type="inferred from homology"/>
<gene>
    <name evidence="10" type="ORF">IAB69_02565</name>
</gene>
<accession>A0A9D1MJZ4</accession>
<evidence type="ECO:0000256" key="4">
    <source>
        <dbReference type="ARBA" id="ARBA00022741"/>
    </source>
</evidence>
<feature type="domain" description="DAGKc" evidence="9">
    <location>
        <begin position="1"/>
        <end position="127"/>
    </location>
</feature>
<dbReference type="SUPFAM" id="SSF111331">
    <property type="entry name" value="NAD kinase/diacylglycerol kinase-like"/>
    <property type="match status" value="1"/>
</dbReference>
<organism evidence="10 11">
    <name type="scientific">Candidatus Coproplasma excrementigallinarum</name>
    <dbReference type="NCBI Taxonomy" id="2840747"/>
    <lineage>
        <taxon>Bacteria</taxon>
        <taxon>Bacillati</taxon>
        <taxon>Bacillota</taxon>
        <taxon>Clostridia</taxon>
        <taxon>Eubacteriales</taxon>
        <taxon>Candidatus Coproplasma</taxon>
    </lineage>
</organism>
<dbReference type="PROSITE" id="PS50146">
    <property type="entry name" value="DAGK"/>
    <property type="match status" value="1"/>
</dbReference>
<evidence type="ECO:0000256" key="5">
    <source>
        <dbReference type="ARBA" id="ARBA00022777"/>
    </source>
</evidence>
<evidence type="ECO:0000256" key="1">
    <source>
        <dbReference type="ARBA" id="ARBA00001946"/>
    </source>
</evidence>
<dbReference type="InterPro" id="IPR016064">
    <property type="entry name" value="NAD/diacylglycerol_kinase_sf"/>
</dbReference>
<dbReference type="InterPro" id="IPR050187">
    <property type="entry name" value="Lipid_Phosphate_FormReg"/>
</dbReference>
<dbReference type="SMART" id="SM00046">
    <property type="entry name" value="DAGKc"/>
    <property type="match status" value="1"/>
</dbReference>
<reference evidence="10" key="2">
    <citation type="journal article" date="2021" name="PeerJ">
        <title>Extensive microbial diversity within the chicken gut microbiome revealed by metagenomics and culture.</title>
        <authorList>
            <person name="Gilroy R."/>
            <person name="Ravi A."/>
            <person name="Getino M."/>
            <person name="Pursley I."/>
            <person name="Horton D.L."/>
            <person name="Alikhan N.F."/>
            <person name="Baker D."/>
            <person name="Gharbi K."/>
            <person name="Hall N."/>
            <person name="Watson M."/>
            <person name="Adriaenssens E.M."/>
            <person name="Foster-Nyarko E."/>
            <person name="Jarju S."/>
            <person name="Secka A."/>
            <person name="Antonio M."/>
            <person name="Oren A."/>
            <person name="Chaudhuri R.R."/>
            <person name="La Ragione R."/>
            <person name="Hildebrand F."/>
            <person name="Pallen M.J."/>
        </authorList>
    </citation>
    <scope>NUCLEOTIDE SEQUENCE</scope>
    <source>
        <strain evidence="10">CHK195-12923</strain>
    </source>
</reference>
<dbReference type="PANTHER" id="PTHR12358:SF54">
    <property type="entry name" value="SPHINGOSINE KINASE RELATED PROTEIN"/>
    <property type="match status" value="1"/>
</dbReference>
<dbReference type="PANTHER" id="PTHR12358">
    <property type="entry name" value="SPHINGOSINE KINASE"/>
    <property type="match status" value="1"/>
</dbReference>
<dbReference type="InterPro" id="IPR017438">
    <property type="entry name" value="ATP-NAD_kinase_N"/>
</dbReference>
<evidence type="ECO:0000259" key="9">
    <source>
        <dbReference type="PROSITE" id="PS50146"/>
    </source>
</evidence>
<dbReference type="Gene3D" id="3.40.50.10330">
    <property type="entry name" value="Probable inorganic polyphosphate/atp-NAD kinase, domain 1"/>
    <property type="match status" value="1"/>
</dbReference>
<dbReference type="Gene3D" id="2.60.200.40">
    <property type="match status" value="1"/>
</dbReference>
<evidence type="ECO:0000313" key="11">
    <source>
        <dbReference type="Proteomes" id="UP000824110"/>
    </source>
</evidence>
<dbReference type="InterPro" id="IPR001206">
    <property type="entry name" value="Diacylglycerol_kinase_cat_dom"/>
</dbReference>